<dbReference type="EMBL" id="SSTE01013041">
    <property type="protein sequence ID" value="KAA0047913.1"/>
    <property type="molecule type" value="Genomic_DNA"/>
</dbReference>
<comment type="caution">
    <text evidence="1">The sequence shown here is derived from an EMBL/GenBank/DDBJ whole genome shotgun (WGS) entry which is preliminary data.</text>
</comment>
<gene>
    <name evidence="1" type="ORF">E6C27_scaffold133G001950</name>
</gene>
<accession>A0A5A7TWE6</accession>
<protein>
    <submittedName>
        <fullName evidence="1">NBS-LRR type resistance protein</fullName>
    </submittedName>
</protein>
<proteinExistence type="predicted"/>
<evidence type="ECO:0000313" key="1">
    <source>
        <dbReference type="EMBL" id="KAA0047913.1"/>
    </source>
</evidence>
<reference evidence="1 2" key="1">
    <citation type="submission" date="2019-08" db="EMBL/GenBank/DDBJ databases">
        <title>Draft genome sequences of two oriental melons (Cucumis melo L. var makuwa).</title>
        <authorList>
            <person name="Kwon S.-Y."/>
        </authorList>
    </citation>
    <scope>NUCLEOTIDE SEQUENCE [LARGE SCALE GENOMIC DNA]</scope>
    <source>
        <strain evidence="2">cv. SW 3</strain>
        <tissue evidence="1">Leaf</tissue>
    </source>
</reference>
<organism evidence="1 2">
    <name type="scientific">Cucumis melo var. makuwa</name>
    <name type="common">Oriental melon</name>
    <dbReference type="NCBI Taxonomy" id="1194695"/>
    <lineage>
        <taxon>Eukaryota</taxon>
        <taxon>Viridiplantae</taxon>
        <taxon>Streptophyta</taxon>
        <taxon>Embryophyta</taxon>
        <taxon>Tracheophyta</taxon>
        <taxon>Spermatophyta</taxon>
        <taxon>Magnoliopsida</taxon>
        <taxon>eudicotyledons</taxon>
        <taxon>Gunneridae</taxon>
        <taxon>Pentapetalae</taxon>
        <taxon>rosids</taxon>
        <taxon>fabids</taxon>
        <taxon>Cucurbitales</taxon>
        <taxon>Cucurbitaceae</taxon>
        <taxon>Benincaseae</taxon>
        <taxon>Cucumis</taxon>
    </lineage>
</organism>
<name>A0A5A7TWE6_CUCMM</name>
<sequence>MRYAIRCWVDDQATQKALVGDPNRKPARRQVQAVPQCHVCSPQKERFNYKLSLIKHWNELNGLKSIQEITKRKLQKWNKCGS</sequence>
<evidence type="ECO:0000313" key="2">
    <source>
        <dbReference type="Proteomes" id="UP000321393"/>
    </source>
</evidence>
<dbReference type="Proteomes" id="UP000321393">
    <property type="component" value="Unassembled WGS sequence"/>
</dbReference>
<dbReference type="AlphaFoldDB" id="A0A5A7TWE6"/>